<dbReference type="Proteomes" id="UP000516437">
    <property type="component" value="Chromosome 3"/>
</dbReference>
<name>A0A6A1W3U4_9ROSI</name>
<dbReference type="EMBL" id="RXIC02000021">
    <property type="protein sequence ID" value="KAB1219892.1"/>
    <property type="molecule type" value="Genomic_DNA"/>
</dbReference>
<protein>
    <recommendedName>
        <fullName evidence="2">PB1-like domain-containing protein</fullName>
    </recommendedName>
</protein>
<sequence length="276" mass="31233">MEVKKGVVTPHKGAPKSEEEDEEDDDVLKGLLKFETLEHEVRSTHHSYNNNNFTIAREIQWKLKEDIKTSVADMVMVELFIHHGGSINFVPGTYNGGDISYIGKKDPDYLSVVVFYKFVREDLGYLNVTRLAWKFDEAAGPFKLLESDDDCRHLSHYIGTPMFAIVEAGDAKVDEDKNDVEDEVEEVNLGGADDTELEDEDDMAGEDVREDPAEIFSDFVYSEEEQPELYPTVENEDEAAVARRNVISWFGSAPSVSRQTKEAPDLRGRIVMMETV</sequence>
<feature type="domain" description="PB1-like" evidence="2">
    <location>
        <begin position="76"/>
        <end position="156"/>
    </location>
</feature>
<evidence type="ECO:0000313" key="3">
    <source>
        <dbReference type="EMBL" id="KAB1219892.1"/>
    </source>
</evidence>
<organism evidence="3 4">
    <name type="scientific">Morella rubra</name>
    <name type="common">Chinese bayberry</name>
    <dbReference type="NCBI Taxonomy" id="262757"/>
    <lineage>
        <taxon>Eukaryota</taxon>
        <taxon>Viridiplantae</taxon>
        <taxon>Streptophyta</taxon>
        <taxon>Embryophyta</taxon>
        <taxon>Tracheophyta</taxon>
        <taxon>Spermatophyta</taxon>
        <taxon>Magnoliopsida</taxon>
        <taxon>eudicotyledons</taxon>
        <taxon>Gunneridae</taxon>
        <taxon>Pentapetalae</taxon>
        <taxon>rosids</taxon>
        <taxon>fabids</taxon>
        <taxon>Fagales</taxon>
        <taxon>Myricaceae</taxon>
        <taxon>Morella</taxon>
    </lineage>
</organism>
<evidence type="ECO:0000256" key="1">
    <source>
        <dbReference type="SAM" id="MobiDB-lite"/>
    </source>
</evidence>
<evidence type="ECO:0000259" key="2">
    <source>
        <dbReference type="Pfam" id="PF26130"/>
    </source>
</evidence>
<accession>A0A6A1W3U4</accession>
<dbReference type="OrthoDB" id="1752300at2759"/>
<feature type="region of interest" description="Disordered" evidence="1">
    <location>
        <begin position="1"/>
        <end position="25"/>
    </location>
</feature>
<dbReference type="InterPro" id="IPR058594">
    <property type="entry name" value="PB1-like_dom_pln"/>
</dbReference>
<evidence type="ECO:0000313" key="4">
    <source>
        <dbReference type="Proteomes" id="UP000516437"/>
    </source>
</evidence>
<dbReference type="Pfam" id="PF26130">
    <property type="entry name" value="PB1-like"/>
    <property type="match status" value="1"/>
</dbReference>
<gene>
    <name evidence="3" type="ORF">CJ030_MR3G009534</name>
</gene>
<keyword evidence="4" id="KW-1185">Reference proteome</keyword>
<dbReference type="AlphaFoldDB" id="A0A6A1W3U4"/>
<reference evidence="3 4" key="1">
    <citation type="journal article" date="2019" name="Plant Biotechnol. J.">
        <title>The red bayberry genome and genetic basis of sex determination.</title>
        <authorList>
            <person name="Jia H.M."/>
            <person name="Jia H.J."/>
            <person name="Cai Q.L."/>
            <person name="Wang Y."/>
            <person name="Zhao H.B."/>
            <person name="Yang W.F."/>
            <person name="Wang G.Y."/>
            <person name="Li Y.H."/>
            <person name="Zhan D.L."/>
            <person name="Shen Y.T."/>
            <person name="Niu Q.F."/>
            <person name="Chang L."/>
            <person name="Qiu J."/>
            <person name="Zhao L."/>
            <person name="Xie H.B."/>
            <person name="Fu W.Y."/>
            <person name="Jin J."/>
            <person name="Li X.W."/>
            <person name="Jiao Y."/>
            <person name="Zhou C.C."/>
            <person name="Tu T."/>
            <person name="Chai C.Y."/>
            <person name="Gao J.L."/>
            <person name="Fan L.J."/>
            <person name="van de Weg E."/>
            <person name="Wang J.Y."/>
            <person name="Gao Z.S."/>
        </authorList>
    </citation>
    <scope>NUCLEOTIDE SEQUENCE [LARGE SCALE GENOMIC DNA]</scope>
    <source>
        <tissue evidence="3">Leaves</tissue>
    </source>
</reference>
<comment type="caution">
    <text evidence="3">The sequence shown here is derived from an EMBL/GenBank/DDBJ whole genome shotgun (WGS) entry which is preliminary data.</text>
</comment>
<proteinExistence type="predicted"/>